<evidence type="ECO:0000313" key="7">
    <source>
        <dbReference type="Proteomes" id="UP000192333"/>
    </source>
</evidence>
<dbReference type="AlphaFoldDB" id="A0A1W2GYX2"/>
<dbReference type="Gene3D" id="2.40.50.140">
    <property type="entry name" value="Nucleic acid-binding proteins"/>
    <property type="match status" value="1"/>
</dbReference>
<dbReference type="RefSeq" id="WP_084118671.1">
    <property type="nucleotide sequence ID" value="NZ_LT838813.1"/>
</dbReference>
<evidence type="ECO:0000256" key="4">
    <source>
        <dbReference type="HAMAP-Rule" id="MF_00201"/>
    </source>
</evidence>
<evidence type="ECO:0000256" key="1">
    <source>
        <dbReference type="ARBA" id="ARBA00022763"/>
    </source>
</evidence>
<evidence type="ECO:0000256" key="2">
    <source>
        <dbReference type="ARBA" id="ARBA00023172"/>
    </source>
</evidence>
<dbReference type="GO" id="GO:0043590">
    <property type="term" value="C:bacterial nucleoid"/>
    <property type="evidence" value="ECO:0007669"/>
    <property type="project" value="TreeGrafter"/>
</dbReference>
<feature type="domain" description="DNA replication/recombination mediator RecO N-terminal" evidence="5">
    <location>
        <begin position="1"/>
        <end position="81"/>
    </location>
</feature>
<dbReference type="Proteomes" id="UP000192333">
    <property type="component" value="Chromosome I"/>
</dbReference>
<dbReference type="PANTHER" id="PTHR33991:SF1">
    <property type="entry name" value="DNA REPAIR PROTEIN RECO"/>
    <property type="match status" value="1"/>
</dbReference>
<gene>
    <name evidence="4" type="primary">recO</name>
    <name evidence="6" type="ORF">SAMN00777080_0342</name>
</gene>
<dbReference type="OrthoDB" id="9789152at2"/>
<evidence type="ECO:0000259" key="5">
    <source>
        <dbReference type="Pfam" id="PF11967"/>
    </source>
</evidence>
<evidence type="ECO:0000313" key="6">
    <source>
        <dbReference type="EMBL" id="SMD41811.1"/>
    </source>
</evidence>
<keyword evidence="2 4" id="KW-0233">DNA recombination</keyword>
<evidence type="ECO:0000256" key="3">
    <source>
        <dbReference type="ARBA" id="ARBA00023204"/>
    </source>
</evidence>
<keyword evidence="1 4" id="KW-0227">DNA damage</keyword>
<dbReference type="NCBIfam" id="TIGR00613">
    <property type="entry name" value="reco"/>
    <property type="match status" value="1"/>
</dbReference>
<sequence>MNLKKTRGLVISFIRYRETSIIVKIFTRDLGFKSYIVNSARTKGAKSKMAFYQPLTLLDLVVYDKEGVGLNRVSEVKLSKAYEKIPFDHQRSAIAMFIGEVLGKSIYQDYRNEEFFDFLEYAFGLLDREEAILVHFPLVFLYETSRYLGFAPNDAASFFDELLDEIQASDELKEEMDYLDLLINESFDCTEKIHAVIRKKLLDHFLLFYTKHLDLQYDWKSVNILRQIMG</sequence>
<comment type="function">
    <text evidence="4">Involved in DNA repair and RecF pathway recombination.</text>
</comment>
<name>A0A1W2GYX2_9BACT</name>
<dbReference type="InterPro" id="IPR022572">
    <property type="entry name" value="DNA_rep/recomb_RecO_N"/>
</dbReference>
<dbReference type="InterPro" id="IPR012340">
    <property type="entry name" value="NA-bd_OB-fold"/>
</dbReference>
<dbReference type="PANTHER" id="PTHR33991">
    <property type="entry name" value="DNA REPAIR PROTEIN RECO"/>
    <property type="match status" value="1"/>
</dbReference>
<accession>A0A1W2GYX2</accession>
<dbReference type="Pfam" id="PF11967">
    <property type="entry name" value="RecO_N"/>
    <property type="match status" value="1"/>
</dbReference>
<dbReference type="SUPFAM" id="SSF50249">
    <property type="entry name" value="Nucleic acid-binding proteins"/>
    <property type="match status" value="1"/>
</dbReference>
<keyword evidence="7" id="KW-1185">Reference proteome</keyword>
<dbReference type="EMBL" id="LT838813">
    <property type="protein sequence ID" value="SMD41811.1"/>
    <property type="molecule type" value="Genomic_DNA"/>
</dbReference>
<keyword evidence="3 4" id="KW-0234">DNA repair</keyword>
<dbReference type="HAMAP" id="MF_00201">
    <property type="entry name" value="RecO"/>
    <property type="match status" value="1"/>
</dbReference>
<dbReference type="GO" id="GO:0006310">
    <property type="term" value="P:DNA recombination"/>
    <property type="evidence" value="ECO:0007669"/>
    <property type="project" value="UniProtKB-UniRule"/>
</dbReference>
<dbReference type="STRING" id="758820.SAMN00777080_0342"/>
<proteinExistence type="inferred from homology"/>
<reference evidence="7" key="1">
    <citation type="submission" date="2017-04" db="EMBL/GenBank/DDBJ databases">
        <authorList>
            <person name="Varghese N."/>
            <person name="Submissions S."/>
        </authorList>
    </citation>
    <scope>NUCLEOTIDE SEQUENCE [LARGE SCALE GENOMIC DNA]</scope>
    <source>
        <strain evidence="7">DSM 16537</strain>
    </source>
</reference>
<dbReference type="GO" id="GO:0006302">
    <property type="term" value="P:double-strand break repair"/>
    <property type="evidence" value="ECO:0007669"/>
    <property type="project" value="TreeGrafter"/>
</dbReference>
<protein>
    <recommendedName>
        <fullName evidence="4">DNA repair protein RecO</fullName>
    </recommendedName>
    <alternativeName>
        <fullName evidence="4">Recombination protein O</fullName>
    </alternativeName>
</protein>
<organism evidence="6 7">
    <name type="scientific">Aquiflexum balticum DSM 16537</name>
    <dbReference type="NCBI Taxonomy" id="758820"/>
    <lineage>
        <taxon>Bacteria</taxon>
        <taxon>Pseudomonadati</taxon>
        <taxon>Bacteroidota</taxon>
        <taxon>Cytophagia</taxon>
        <taxon>Cytophagales</taxon>
        <taxon>Cyclobacteriaceae</taxon>
        <taxon>Aquiflexum</taxon>
    </lineage>
</organism>
<dbReference type="Pfam" id="PF02565">
    <property type="entry name" value="RecO_C"/>
    <property type="match status" value="1"/>
</dbReference>
<dbReference type="InterPro" id="IPR003717">
    <property type="entry name" value="RecO"/>
</dbReference>
<comment type="similarity">
    <text evidence="4">Belongs to the RecO family.</text>
</comment>